<comment type="function">
    <text evidence="5">Responsible for synthesis of pseudouridine from uracil-55 in the psi GC loop of transfer RNAs.</text>
</comment>
<dbReference type="InterPro" id="IPR015947">
    <property type="entry name" value="PUA-like_sf"/>
</dbReference>
<dbReference type="InterPro" id="IPR015240">
    <property type="entry name" value="tRNA_sdUridine_synth_fam1_C"/>
</dbReference>
<dbReference type="SUPFAM" id="SSF55120">
    <property type="entry name" value="Pseudouridine synthase"/>
    <property type="match status" value="1"/>
</dbReference>
<dbReference type="PANTHER" id="PTHR13767:SF2">
    <property type="entry name" value="PSEUDOURIDYLATE SYNTHASE TRUB1"/>
    <property type="match status" value="1"/>
</dbReference>
<gene>
    <name evidence="5" type="primary">truB</name>
    <name evidence="9" type="ORF">DKW60_06645</name>
</gene>
<dbReference type="HAMAP" id="MF_01080">
    <property type="entry name" value="TruB_bact"/>
    <property type="match status" value="1"/>
</dbReference>
<keyword evidence="10" id="KW-1185">Reference proteome</keyword>
<evidence type="ECO:0000313" key="9">
    <source>
        <dbReference type="EMBL" id="PWQ99110.1"/>
    </source>
</evidence>
<dbReference type="InterPro" id="IPR032819">
    <property type="entry name" value="TruB_C"/>
</dbReference>
<accession>A0A317CRQ4</accession>
<keyword evidence="3 5" id="KW-0819">tRNA processing</keyword>
<dbReference type="SUPFAM" id="SSF88697">
    <property type="entry name" value="PUA domain-like"/>
    <property type="match status" value="1"/>
</dbReference>
<evidence type="ECO:0000259" key="7">
    <source>
        <dbReference type="Pfam" id="PF09157"/>
    </source>
</evidence>
<name>A0A317CRQ4_9GAMM</name>
<dbReference type="InterPro" id="IPR020103">
    <property type="entry name" value="PsdUridine_synth_cat_dom_sf"/>
</dbReference>
<dbReference type="Gene3D" id="3.30.2350.10">
    <property type="entry name" value="Pseudouridine synthase"/>
    <property type="match status" value="1"/>
</dbReference>
<dbReference type="FunFam" id="3.30.2350.10:FF:000011">
    <property type="entry name" value="tRNA pseudouridine synthase B"/>
    <property type="match status" value="1"/>
</dbReference>
<reference evidence="9 10" key="1">
    <citation type="submission" date="2018-05" db="EMBL/GenBank/DDBJ databases">
        <title>Leucothrix arctica sp. nov., isolated from Arctic seawater.</title>
        <authorList>
            <person name="Choi A."/>
            <person name="Baek K."/>
        </authorList>
    </citation>
    <scope>NUCLEOTIDE SEQUENCE [LARGE SCALE GENOMIC DNA]</scope>
    <source>
        <strain evidence="9 10">JCM 18388</strain>
    </source>
</reference>
<evidence type="ECO:0000256" key="1">
    <source>
        <dbReference type="ARBA" id="ARBA00000385"/>
    </source>
</evidence>
<sequence length="302" mass="33391">MPKPKTGQPLDGIVLLDKPLGLSSNAALQRTKRIFNARKAGHTGSLDPLATGMLPICFGEATKVSSFLLDSDKRYITTAKLGQTRTTGDLEGDIVEAREVPALNLDTIEAVLDKFRGPIEQIPPMHSALKHEGTPLYKLARKGVTIERKVRHVTIHELKLLDFTADTLTLEVHCSKGTYIRTLMEDIGETLNCGAHLTELRRTEVSPFGEYTIYTLEALEALAESSQLTETLLPIDSAIPHWPMLQLTSEQTQRLCNGLKVDRSDLPDSDGIRLYDPEGKFLGIGQRHESGQLAAKRLMRTD</sequence>
<evidence type="ECO:0000313" key="10">
    <source>
        <dbReference type="Proteomes" id="UP000245539"/>
    </source>
</evidence>
<dbReference type="Pfam" id="PF09157">
    <property type="entry name" value="TruB-C_2"/>
    <property type="match status" value="1"/>
</dbReference>
<evidence type="ECO:0000259" key="6">
    <source>
        <dbReference type="Pfam" id="PF01509"/>
    </source>
</evidence>
<dbReference type="OrthoDB" id="9802309at2"/>
<proteinExistence type="inferred from homology"/>
<dbReference type="Pfam" id="PF16198">
    <property type="entry name" value="TruB_C_2"/>
    <property type="match status" value="1"/>
</dbReference>
<dbReference type="NCBIfam" id="TIGR00431">
    <property type="entry name" value="TruB"/>
    <property type="match status" value="1"/>
</dbReference>
<dbReference type="GO" id="GO:0031119">
    <property type="term" value="P:tRNA pseudouridine synthesis"/>
    <property type="evidence" value="ECO:0007669"/>
    <property type="project" value="UniProtKB-UniRule"/>
</dbReference>
<dbReference type="EMBL" id="QGKM01000013">
    <property type="protein sequence ID" value="PWQ99110.1"/>
    <property type="molecule type" value="Genomic_DNA"/>
</dbReference>
<dbReference type="EC" id="5.4.99.25" evidence="5"/>
<dbReference type="CDD" id="cd21152">
    <property type="entry name" value="PUA_TruB_bacterial"/>
    <property type="match status" value="1"/>
</dbReference>
<feature type="domain" description="tRNA pseudouridine synthase II TruB subfamily 1 C-terminal" evidence="7">
    <location>
        <begin position="243"/>
        <end position="299"/>
    </location>
</feature>
<evidence type="ECO:0000256" key="3">
    <source>
        <dbReference type="ARBA" id="ARBA00022694"/>
    </source>
</evidence>
<dbReference type="CDD" id="cd02573">
    <property type="entry name" value="PseudoU_synth_EcTruB"/>
    <property type="match status" value="1"/>
</dbReference>
<dbReference type="Gene3D" id="2.30.130.10">
    <property type="entry name" value="PUA domain"/>
    <property type="match status" value="1"/>
</dbReference>
<dbReference type="Pfam" id="PF01509">
    <property type="entry name" value="TruB_N"/>
    <property type="match status" value="1"/>
</dbReference>
<feature type="domain" description="tRNA pseudouridylate synthase B C-terminal" evidence="8">
    <location>
        <begin position="181"/>
        <end position="239"/>
    </location>
</feature>
<keyword evidence="4 5" id="KW-0413">Isomerase</keyword>
<dbReference type="PANTHER" id="PTHR13767">
    <property type="entry name" value="TRNA-PSEUDOURIDINE SYNTHASE"/>
    <property type="match status" value="1"/>
</dbReference>
<evidence type="ECO:0000259" key="8">
    <source>
        <dbReference type="Pfam" id="PF16198"/>
    </source>
</evidence>
<organism evidence="9 10">
    <name type="scientific">Leucothrix pacifica</name>
    <dbReference type="NCBI Taxonomy" id="1247513"/>
    <lineage>
        <taxon>Bacteria</taxon>
        <taxon>Pseudomonadati</taxon>
        <taxon>Pseudomonadota</taxon>
        <taxon>Gammaproteobacteria</taxon>
        <taxon>Thiotrichales</taxon>
        <taxon>Thiotrichaceae</taxon>
        <taxon>Leucothrix</taxon>
    </lineage>
</organism>
<feature type="domain" description="Pseudouridine synthase II N-terminal" evidence="6">
    <location>
        <begin position="32"/>
        <end position="180"/>
    </location>
</feature>
<dbReference type="GO" id="GO:0003723">
    <property type="term" value="F:RNA binding"/>
    <property type="evidence" value="ECO:0007669"/>
    <property type="project" value="InterPro"/>
</dbReference>
<dbReference type="Proteomes" id="UP000245539">
    <property type="component" value="Unassembled WGS sequence"/>
</dbReference>
<dbReference type="GO" id="GO:1990481">
    <property type="term" value="P:mRNA pseudouridine synthesis"/>
    <property type="evidence" value="ECO:0007669"/>
    <property type="project" value="TreeGrafter"/>
</dbReference>
<evidence type="ECO:0000256" key="4">
    <source>
        <dbReference type="ARBA" id="ARBA00023235"/>
    </source>
</evidence>
<evidence type="ECO:0000256" key="5">
    <source>
        <dbReference type="HAMAP-Rule" id="MF_01080"/>
    </source>
</evidence>
<dbReference type="RefSeq" id="WP_109836871.1">
    <property type="nucleotide sequence ID" value="NZ_QGKM01000013.1"/>
</dbReference>
<protein>
    <recommendedName>
        <fullName evidence="5">tRNA pseudouridine synthase B</fullName>
        <ecNumber evidence="5">5.4.99.25</ecNumber>
    </recommendedName>
    <alternativeName>
        <fullName evidence="5">tRNA pseudouridine(55) synthase</fullName>
        <shortName evidence="5">Psi55 synthase</shortName>
    </alternativeName>
    <alternativeName>
        <fullName evidence="5">tRNA pseudouridylate synthase</fullName>
    </alternativeName>
    <alternativeName>
        <fullName evidence="5">tRNA-uridine isomerase</fullName>
    </alternativeName>
</protein>
<comment type="caution">
    <text evidence="9">The sequence shown here is derived from an EMBL/GenBank/DDBJ whole genome shotgun (WGS) entry which is preliminary data.</text>
</comment>
<dbReference type="InterPro" id="IPR002501">
    <property type="entry name" value="PsdUridine_synth_N"/>
</dbReference>
<comment type="similarity">
    <text evidence="2 5">Belongs to the pseudouridine synthase TruB family. Type 1 subfamily.</text>
</comment>
<comment type="catalytic activity">
    <reaction evidence="1 5">
        <text>uridine(55) in tRNA = pseudouridine(55) in tRNA</text>
        <dbReference type="Rhea" id="RHEA:42532"/>
        <dbReference type="Rhea" id="RHEA-COMP:10101"/>
        <dbReference type="Rhea" id="RHEA-COMP:10102"/>
        <dbReference type="ChEBI" id="CHEBI:65314"/>
        <dbReference type="ChEBI" id="CHEBI:65315"/>
        <dbReference type="EC" id="5.4.99.25"/>
    </reaction>
</comment>
<evidence type="ECO:0000256" key="2">
    <source>
        <dbReference type="ARBA" id="ARBA00005642"/>
    </source>
</evidence>
<dbReference type="InterPro" id="IPR014780">
    <property type="entry name" value="tRNA_psdUridine_synth_TruB"/>
</dbReference>
<dbReference type="GO" id="GO:0160148">
    <property type="term" value="F:tRNA pseudouridine(55) synthase activity"/>
    <property type="evidence" value="ECO:0007669"/>
    <property type="project" value="UniProtKB-EC"/>
</dbReference>
<feature type="active site" description="Nucleophile" evidence="5">
    <location>
        <position position="47"/>
    </location>
</feature>
<dbReference type="AlphaFoldDB" id="A0A317CRQ4"/>
<dbReference type="InterPro" id="IPR036974">
    <property type="entry name" value="PUA_sf"/>
</dbReference>